<feature type="domain" description="AB hydrolase-1" evidence="2">
    <location>
        <begin position="21"/>
        <end position="242"/>
    </location>
</feature>
<dbReference type="AlphaFoldDB" id="A0AAP9H9N3"/>
<protein>
    <submittedName>
        <fullName evidence="4">Alpha/beta hydrolase</fullName>
    </submittedName>
</protein>
<keyword evidence="4" id="KW-0614">Plasmid</keyword>
<dbReference type="InterPro" id="IPR050266">
    <property type="entry name" value="AB_hydrolase_sf"/>
</dbReference>
<dbReference type="PANTHER" id="PTHR43798">
    <property type="entry name" value="MONOACYLGLYCEROL LIPASE"/>
    <property type="match status" value="1"/>
</dbReference>
<keyword evidence="1 4" id="KW-0378">Hydrolase</keyword>
<dbReference type="PANTHER" id="PTHR43798:SF31">
    <property type="entry name" value="AB HYDROLASE SUPERFAMILY PROTEIN YCLE"/>
    <property type="match status" value="1"/>
</dbReference>
<proteinExistence type="predicted"/>
<evidence type="ECO:0000313" key="5">
    <source>
        <dbReference type="Proteomes" id="UP000424872"/>
    </source>
</evidence>
<dbReference type="Pfam" id="PF00561">
    <property type="entry name" value="Abhydrolase_1"/>
    <property type="match status" value="1"/>
</dbReference>
<geneLocation type="plasmid" evidence="4">
    <name>pMSR2A</name>
</geneLocation>
<dbReference type="SUPFAM" id="SSF53474">
    <property type="entry name" value="alpha/beta-Hydrolases"/>
    <property type="match status" value="1"/>
</dbReference>
<dbReference type="InterPro" id="IPR000073">
    <property type="entry name" value="AB_hydrolase_1"/>
</dbReference>
<organism evidence="4 5">
    <name type="scientific">Pantoea phytobeneficialis</name>
    <dbReference type="NCBI Taxonomy" id="2052056"/>
    <lineage>
        <taxon>Bacteria</taxon>
        <taxon>Pseudomonadati</taxon>
        <taxon>Pseudomonadota</taxon>
        <taxon>Gammaproteobacteria</taxon>
        <taxon>Enterobacterales</taxon>
        <taxon>Erwiniaceae</taxon>
        <taxon>Pantoea</taxon>
    </lineage>
</organism>
<evidence type="ECO:0000313" key="4">
    <source>
        <dbReference type="EMBL" id="QGR09109.1"/>
    </source>
</evidence>
<evidence type="ECO:0000313" key="6">
    <source>
        <dbReference type="Proteomes" id="UP001171299"/>
    </source>
</evidence>
<dbReference type="Proteomes" id="UP001171299">
    <property type="component" value="Unassembled WGS sequence"/>
</dbReference>
<evidence type="ECO:0000259" key="2">
    <source>
        <dbReference type="Pfam" id="PF00561"/>
    </source>
</evidence>
<accession>A0AAP9H9N3</accession>
<dbReference type="InterPro" id="IPR029058">
    <property type="entry name" value="AB_hydrolase_fold"/>
</dbReference>
<reference evidence="4" key="2">
    <citation type="journal article" date="2020" name="Environ. Microbiol.">
        <title>The extreme plant-growth-promoting properties of Pantoea phytobeneficialis MSR2 revealed by functional and genomic analysis.</title>
        <authorList>
            <person name="Nascimento F.X."/>
            <person name="Hernandez A.G."/>
            <person name="Glick B.R."/>
            <person name="Rossi M.J."/>
        </authorList>
    </citation>
    <scope>NUCLEOTIDE SEQUENCE</scope>
    <source>
        <strain evidence="4">MSR2</strain>
    </source>
</reference>
<dbReference type="KEGG" id="ppho:CTZ24_21920"/>
<gene>
    <name evidence="4" type="ORF">CTZ24_21920</name>
    <name evidence="3" type="ORF">Q3404_11165</name>
</gene>
<sequence>MKIVSKGVELHVTDNGSGDIALVFMHFWGGSSATWSSVINLLSHTFRCVAIDARGSGESAVGGQGYRTADHADDVYNVIKELNLKRVILVGHSMGGKTAQLLASRLNQEVEALALVASAPLAPMNISEEQRSQMRMAYSSRESVLWTLENVLTAGHLTAQQQEMLVRDALRVSDDAADGWIFTASREDLRAAAEHIHLPIIIMAGEHDRVDPPAVVQQAIAGLYPWADVHIIPGKGHLLPVEAAQTVANHLSTFASSIQG</sequence>
<dbReference type="GO" id="GO:0016020">
    <property type="term" value="C:membrane"/>
    <property type="evidence" value="ECO:0007669"/>
    <property type="project" value="TreeGrafter"/>
</dbReference>
<dbReference type="PRINTS" id="PR00111">
    <property type="entry name" value="ABHYDROLASE"/>
</dbReference>
<reference evidence="5" key="1">
    <citation type="submission" date="2017-11" db="EMBL/GenBank/DDBJ databases">
        <title>Genome sequence of Pantoea sp. MSR2.</title>
        <authorList>
            <person name="Nascimento F.X."/>
        </authorList>
    </citation>
    <scope>NUCLEOTIDE SEQUENCE [LARGE SCALE GENOMIC DNA]</scope>
    <source>
        <strain evidence="5">MSR2</strain>
        <plasmid evidence="5">pmsr2a</plasmid>
    </source>
</reference>
<dbReference type="GO" id="GO:0016787">
    <property type="term" value="F:hydrolase activity"/>
    <property type="evidence" value="ECO:0007669"/>
    <property type="project" value="UniProtKB-KW"/>
</dbReference>
<dbReference type="EMBL" id="CP024637">
    <property type="protein sequence ID" value="QGR09109.1"/>
    <property type="molecule type" value="Genomic_DNA"/>
</dbReference>
<evidence type="ECO:0000313" key="3">
    <source>
        <dbReference type="EMBL" id="MDO6407136.1"/>
    </source>
</evidence>
<name>A0AAP9H9N3_9GAMM</name>
<dbReference type="Gene3D" id="3.40.50.1820">
    <property type="entry name" value="alpha/beta hydrolase"/>
    <property type="match status" value="1"/>
</dbReference>
<dbReference type="Proteomes" id="UP000424872">
    <property type="component" value="Plasmid pMSR2A"/>
</dbReference>
<geneLocation type="plasmid" evidence="5">
    <name>pmsr2a</name>
</geneLocation>
<dbReference type="RefSeq" id="WP_208725613.1">
    <property type="nucleotide sequence ID" value="NZ_CP024637.1"/>
</dbReference>
<keyword evidence="6" id="KW-1185">Reference proteome</keyword>
<dbReference type="EMBL" id="JAUOOM010000009">
    <property type="protein sequence ID" value="MDO6407136.1"/>
    <property type="molecule type" value="Genomic_DNA"/>
</dbReference>
<evidence type="ECO:0000256" key="1">
    <source>
        <dbReference type="ARBA" id="ARBA00022801"/>
    </source>
</evidence>
<reference evidence="3" key="3">
    <citation type="submission" date="2023-07" db="EMBL/GenBank/DDBJ databases">
        <title>The extreme plant-growth-promoting properties of Pantoea phytobeneficialis PF55 revealed by functional and genomic analysis.</title>
        <authorList>
            <person name="Nascimento F.X."/>
            <person name="Marcio R.J."/>
        </authorList>
    </citation>
    <scope>NUCLEOTIDE SEQUENCE</scope>
    <source>
        <strain evidence="3">PF55</strain>
    </source>
</reference>